<evidence type="ECO:0000256" key="3">
    <source>
        <dbReference type="ARBA" id="ARBA00023163"/>
    </source>
</evidence>
<dbReference type="PANTHER" id="PTHR46117:SF3">
    <property type="entry name" value="FI24210P1"/>
    <property type="match status" value="1"/>
</dbReference>
<feature type="compositionally biased region" description="Basic and acidic residues" evidence="5">
    <location>
        <begin position="323"/>
        <end position="334"/>
    </location>
</feature>
<evidence type="ECO:0000256" key="1">
    <source>
        <dbReference type="ARBA" id="ARBA00004123"/>
    </source>
</evidence>
<dbReference type="SMART" id="SM00353">
    <property type="entry name" value="HLH"/>
    <property type="match status" value="1"/>
</dbReference>
<dbReference type="CDD" id="cd11396">
    <property type="entry name" value="bHLHzip_USF"/>
    <property type="match status" value="1"/>
</dbReference>
<dbReference type="InterPro" id="IPR051732">
    <property type="entry name" value="USF"/>
</dbReference>
<evidence type="ECO:0000259" key="6">
    <source>
        <dbReference type="PROSITE" id="PS50888"/>
    </source>
</evidence>
<feature type="domain" description="BHLH" evidence="6">
    <location>
        <begin position="212"/>
        <end position="268"/>
    </location>
</feature>
<evidence type="ECO:0000313" key="8">
    <source>
        <dbReference type="WBParaSite" id="PSAMB.scaffold1964size26408.g15775.t1"/>
    </source>
</evidence>
<dbReference type="GO" id="GO:0046983">
    <property type="term" value="F:protein dimerization activity"/>
    <property type="evidence" value="ECO:0007669"/>
    <property type="project" value="InterPro"/>
</dbReference>
<sequence length="334" mass="36828">MSNNLTANRRRAYHPGAAASAKKAPQSNDDNSGIVGDSNYQEVVIQSTGEHVYHSQPTATTTSSGANTVYRIIQLPSDGISTVQLQPQQVTTEPVQIVLGSAASSMAMGPGQQQITYSPARQQQQQQQQQPISSGRHIQLQTVDTPTGQCYLLMNPQEFVSQRNDKGIPTTAATFIPLTRFDSLTGQSSSPIGGQASPPGGSIPNDPQYTVKRRVSHNEVEKRRRDKINQWINRLARLLPDGDIDETSRQMQSKGGILSKTVDFITQLKETNAELVGLTDNLTEKCRALEEDGDVGQIRDELERVREENRQLRHMLESSGLARPDEPKRMKLSE</sequence>
<evidence type="ECO:0000256" key="5">
    <source>
        <dbReference type="SAM" id="MobiDB-lite"/>
    </source>
</evidence>
<dbReference type="InterPro" id="IPR036638">
    <property type="entry name" value="HLH_DNA-bd_sf"/>
</dbReference>
<feature type="region of interest" description="Disordered" evidence="5">
    <location>
        <begin position="184"/>
        <end position="209"/>
    </location>
</feature>
<evidence type="ECO:0000256" key="2">
    <source>
        <dbReference type="ARBA" id="ARBA00023015"/>
    </source>
</evidence>
<name>A0A914VHG8_9BILA</name>
<proteinExistence type="predicted"/>
<evidence type="ECO:0000313" key="7">
    <source>
        <dbReference type="Proteomes" id="UP000887566"/>
    </source>
</evidence>
<dbReference type="InterPro" id="IPR011598">
    <property type="entry name" value="bHLH_dom"/>
</dbReference>
<comment type="subcellular location">
    <subcellularLocation>
        <location evidence="1">Nucleus</location>
    </subcellularLocation>
</comment>
<feature type="compositionally biased region" description="Polar residues" evidence="5">
    <location>
        <begin position="111"/>
        <end position="121"/>
    </location>
</feature>
<dbReference type="GO" id="GO:0000978">
    <property type="term" value="F:RNA polymerase II cis-regulatory region sequence-specific DNA binding"/>
    <property type="evidence" value="ECO:0007669"/>
    <property type="project" value="TreeGrafter"/>
</dbReference>
<keyword evidence="7" id="KW-1185">Reference proteome</keyword>
<keyword evidence="3" id="KW-0804">Transcription</keyword>
<keyword evidence="2" id="KW-0805">Transcription regulation</keyword>
<organism evidence="7 8">
    <name type="scientific">Plectus sambesii</name>
    <dbReference type="NCBI Taxonomy" id="2011161"/>
    <lineage>
        <taxon>Eukaryota</taxon>
        <taxon>Metazoa</taxon>
        <taxon>Ecdysozoa</taxon>
        <taxon>Nematoda</taxon>
        <taxon>Chromadorea</taxon>
        <taxon>Plectida</taxon>
        <taxon>Plectina</taxon>
        <taxon>Plectoidea</taxon>
        <taxon>Plectidae</taxon>
        <taxon>Plectus</taxon>
    </lineage>
</organism>
<dbReference type="Proteomes" id="UP000887566">
    <property type="component" value="Unplaced"/>
</dbReference>
<dbReference type="GO" id="GO:0000981">
    <property type="term" value="F:DNA-binding transcription factor activity, RNA polymerase II-specific"/>
    <property type="evidence" value="ECO:0007669"/>
    <property type="project" value="TreeGrafter"/>
</dbReference>
<protein>
    <submittedName>
        <fullName evidence="8">BHLH domain-containing protein</fullName>
    </submittedName>
</protein>
<reference evidence="8" key="1">
    <citation type="submission" date="2022-11" db="UniProtKB">
        <authorList>
            <consortium name="WormBaseParasite"/>
        </authorList>
    </citation>
    <scope>IDENTIFICATION</scope>
</reference>
<dbReference type="PANTHER" id="PTHR46117">
    <property type="entry name" value="FI24210P1"/>
    <property type="match status" value="1"/>
</dbReference>
<feature type="region of interest" description="Disordered" evidence="5">
    <location>
        <begin position="310"/>
        <end position="334"/>
    </location>
</feature>
<dbReference type="AlphaFoldDB" id="A0A914VHG8"/>
<dbReference type="Pfam" id="PF00010">
    <property type="entry name" value="HLH"/>
    <property type="match status" value="1"/>
</dbReference>
<keyword evidence="4" id="KW-0539">Nucleus</keyword>
<feature type="region of interest" description="Disordered" evidence="5">
    <location>
        <begin position="109"/>
        <end position="135"/>
    </location>
</feature>
<evidence type="ECO:0000256" key="4">
    <source>
        <dbReference type="ARBA" id="ARBA00023242"/>
    </source>
</evidence>
<dbReference type="SUPFAM" id="SSF47459">
    <property type="entry name" value="HLH, helix-loop-helix DNA-binding domain"/>
    <property type="match status" value="1"/>
</dbReference>
<dbReference type="PROSITE" id="PS50888">
    <property type="entry name" value="BHLH"/>
    <property type="match status" value="1"/>
</dbReference>
<dbReference type="Gene3D" id="4.10.280.10">
    <property type="entry name" value="Helix-loop-helix DNA-binding domain"/>
    <property type="match status" value="1"/>
</dbReference>
<feature type="region of interest" description="Disordered" evidence="5">
    <location>
        <begin position="1"/>
        <end position="35"/>
    </location>
</feature>
<accession>A0A914VHG8</accession>
<dbReference type="GO" id="GO:0005634">
    <property type="term" value="C:nucleus"/>
    <property type="evidence" value="ECO:0007669"/>
    <property type="project" value="UniProtKB-SubCell"/>
</dbReference>
<dbReference type="WBParaSite" id="PSAMB.scaffold1964size26408.g15775.t1">
    <property type="protein sequence ID" value="PSAMB.scaffold1964size26408.g15775.t1"/>
    <property type="gene ID" value="PSAMB.scaffold1964size26408.g15775"/>
</dbReference>